<dbReference type="CDD" id="cd09121">
    <property type="entry name" value="PLDc_DNaseII_2"/>
    <property type="match status" value="1"/>
</dbReference>
<dbReference type="InParanoid" id="A2FA36"/>
<dbReference type="Pfam" id="PF03265">
    <property type="entry name" value="DNase_II"/>
    <property type="match status" value="1"/>
</dbReference>
<dbReference type="RefSeq" id="XP_001311174.1">
    <property type="nucleotide sequence ID" value="XM_001311173.1"/>
</dbReference>
<dbReference type="VEuPathDB" id="TrichDB:TVAG_010210"/>
<dbReference type="InterPro" id="IPR004947">
    <property type="entry name" value="DNase_II"/>
</dbReference>
<protein>
    <submittedName>
        <fullName evidence="3">Deoxyribonuclease II family protein</fullName>
    </submittedName>
</protein>
<dbReference type="VEuPathDB" id="TrichDB:TVAGG3_0082840"/>
<accession>A2FA36</accession>
<dbReference type="PANTHER" id="PTHR10858:SF23">
    <property type="entry name" value="DEOXYRIBONUCLEASE II"/>
    <property type="match status" value="1"/>
</dbReference>
<keyword evidence="4" id="KW-1185">Reference proteome</keyword>
<dbReference type="CDD" id="cd09120">
    <property type="entry name" value="PLDc_DNaseII_1"/>
    <property type="match status" value="1"/>
</dbReference>
<dbReference type="PANTHER" id="PTHR10858">
    <property type="entry name" value="DEOXYRIBONUCLEASE II"/>
    <property type="match status" value="1"/>
</dbReference>
<dbReference type="Proteomes" id="UP000001542">
    <property type="component" value="Unassembled WGS sequence"/>
</dbReference>
<sequence>MLFSLLSTSLCSLQCKNNRNFGVDWFAMFKLPPIKDKNPNHATGMAFFYTDPSTSLAEATSDVGSKNGNPLYYTLSPMYSKDSEIGYMLISDQPPHRITNPSDTYAHKKGVLIYDKDNGLYLEHSVPRYPNDPQVTTEYSYPDTGTNFGQSMLCTSLTHEQINDWAYGMLIERGYVVSYNAPSFTDLKMPNLRKVIDGEWIEKEVKTKVTDIQLKTRSFKLFSKCRFWGLDLYHDLIAPTFSTNVISETWARGTGTMTSNCTGAYKANNILTVSLGDVSWSRMNDHSKWAVAGDYVCIGGINRQDKQLERGGGTWCMKDANFATLMRKSASEIEQCP</sequence>
<dbReference type="KEGG" id="tva:4756039"/>
<evidence type="ECO:0000313" key="3">
    <source>
        <dbReference type="EMBL" id="EAX98244.1"/>
    </source>
</evidence>
<dbReference type="GO" id="GO:0004531">
    <property type="term" value="F:deoxyribonuclease II activity"/>
    <property type="evidence" value="ECO:0000318"/>
    <property type="project" value="GO_Central"/>
</dbReference>
<reference evidence="3" key="1">
    <citation type="submission" date="2006-10" db="EMBL/GenBank/DDBJ databases">
        <authorList>
            <person name="Amadeo P."/>
            <person name="Zhao Q."/>
            <person name="Wortman J."/>
            <person name="Fraser-Liggett C."/>
            <person name="Carlton J."/>
        </authorList>
    </citation>
    <scope>NUCLEOTIDE SEQUENCE</scope>
    <source>
        <strain evidence="3">G3</strain>
    </source>
</reference>
<comment type="similarity">
    <text evidence="1">Belongs to the DNase II family.</text>
</comment>
<dbReference type="GO" id="GO:0006309">
    <property type="term" value="P:apoptotic DNA fragmentation"/>
    <property type="evidence" value="ECO:0000318"/>
    <property type="project" value="GO_Central"/>
</dbReference>
<dbReference type="EMBL" id="DS113683">
    <property type="protein sequence ID" value="EAX98244.1"/>
    <property type="molecule type" value="Genomic_DNA"/>
</dbReference>
<evidence type="ECO:0000256" key="1">
    <source>
        <dbReference type="ARBA" id="ARBA00007527"/>
    </source>
</evidence>
<evidence type="ECO:0000313" key="4">
    <source>
        <dbReference type="Proteomes" id="UP000001542"/>
    </source>
</evidence>
<name>A2FA36_TRIV3</name>
<dbReference type="SMR" id="A2FA36"/>
<gene>
    <name evidence="3" type="ORF">TVAG_010210</name>
</gene>
<dbReference type="eggNOG" id="KOG3825">
    <property type="taxonomic scope" value="Eukaryota"/>
</dbReference>
<proteinExistence type="inferred from homology"/>
<evidence type="ECO:0000256" key="2">
    <source>
        <dbReference type="ARBA" id="ARBA00022801"/>
    </source>
</evidence>
<dbReference type="AlphaFoldDB" id="A2FA36"/>
<keyword evidence="2" id="KW-0378">Hydrolase</keyword>
<reference evidence="3" key="2">
    <citation type="journal article" date="2007" name="Science">
        <title>Draft genome sequence of the sexually transmitted pathogen Trichomonas vaginalis.</title>
        <authorList>
            <person name="Carlton J.M."/>
            <person name="Hirt R.P."/>
            <person name="Silva J.C."/>
            <person name="Delcher A.L."/>
            <person name="Schatz M."/>
            <person name="Zhao Q."/>
            <person name="Wortman J.R."/>
            <person name="Bidwell S.L."/>
            <person name="Alsmark U.C.M."/>
            <person name="Besteiro S."/>
            <person name="Sicheritz-Ponten T."/>
            <person name="Noel C.J."/>
            <person name="Dacks J.B."/>
            <person name="Foster P.G."/>
            <person name="Simillion C."/>
            <person name="Van de Peer Y."/>
            <person name="Miranda-Saavedra D."/>
            <person name="Barton G.J."/>
            <person name="Westrop G.D."/>
            <person name="Mueller S."/>
            <person name="Dessi D."/>
            <person name="Fiori P.L."/>
            <person name="Ren Q."/>
            <person name="Paulsen I."/>
            <person name="Zhang H."/>
            <person name="Bastida-Corcuera F.D."/>
            <person name="Simoes-Barbosa A."/>
            <person name="Brown M.T."/>
            <person name="Hayes R.D."/>
            <person name="Mukherjee M."/>
            <person name="Okumura C.Y."/>
            <person name="Schneider R."/>
            <person name="Smith A.J."/>
            <person name="Vanacova S."/>
            <person name="Villalvazo M."/>
            <person name="Haas B.J."/>
            <person name="Pertea M."/>
            <person name="Feldblyum T.V."/>
            <person name="Utterback T.R."/>
            <person name="Shu C.L."/>
            <person name="Osoegawa K."/>
            <person name="de Jong P.J."/>
            <person name="Hrdy I."/>
            <person name="Horvathova L."/>
            <person name="Zubacova Z."/>
            <person name="Dolezal P."/>
            <person name="Malik S.B."/>
            <person name="Logsdon J.M. Jr."/>
            <person name="Henze K."/>
            <person name="Gupta A."/>
            <person name="Wang C.C."/>
            <person name="Dunne R.L."/>
            <person name="Upcroft J.A."/>
            <person name="Upcroft P."/>
            <person name="White O."/>
            <person name="Salzberg S.L."/>
            <person name="Tang P."/>
            <person name="Chiu C.-H."/>
            <person name="Lee Y.-S."/>
            <person name="Embley T.M."/>
            <person name="Coombs G.H."/>
            <person name="Mottram J.C."/>
            <person name="Tachezy J."/>
            <person name="Fraser-Liggett C.M."/>
            <person name="Johnson P.J."/>
        </authorList>
    </citation>
    <scope>NUCLEOTIDE SEQUENCE [LARGE SCALE GENOMIC DNA]</scope>
    <source>
        <strain evidence="3">G3</strain>
    </source>
</reference>
<organism evidence="3 4">
    <name type="scientific">Trichomonas vaginalis (strain ATCC PRA-98 / G3)</name>
    <dbReference type="NCBI Taxonomy" id="412133"/>
    <lineage>
        <taxon>Eukaryota</taxon>
        <taxon>Metamonada</taxon>
        <taxon>Parabasalia</taxon>
        <taxon>Trichomonadida</taxon>
        <taxon>Trichomonadidae</taxon>
        <taxon>Trichomonas</taxon>
    </lineage>
</organism>
<dbReference type="STRING" id="5722.A2FA36"/>
<dbReference type="OMA" id="NLPNSCE"/>
<dbReference type="OrthoDB" id="10261598at2759"/>